<protein>
    <submittedName>
        <fullName evidence="1">CepA family class A extended-spectrum beta-lactamase</fullName>
    </submittedName>
</protein>
<dbReference type="Proteomes" id="UP000317465">
    <property type="component" value="Chromosome"/>
</dbReference>
<reference evidence="1 2" key="1">
    <citation type="journal article" date="2020" name="Int. J. Syst. Evol. Microbiol.">
        <title>Alistipes communis sp. nov., Alistipes dispar sp. nov. and Alistipes onderdonkii subsp. vulgaris subsp. nov., isolated from human faeces, and creation of Alistipes onderdonkii subsp. onderdonkii subsp. nov.</title>
        <authorList>
            <person name="Sakamoto M."/>
            <person name="Ikeyama N."/>
            <person name="Ogata Y."/>
            <person name="Suda W."/>
            <person name="Iino T."/>
            <person name="Hattori M."/>
            <person name="Ohkuma M."/>
        </authorList>
    </citation>
    <scope>NUCLEOTIDE SEQUENCE [LARGE SCALE GENOMIC DNA]</scope>
    <source>
        <strain evidence="1 2">5CPYCFAH4</strain>
    </source>
</reference>
<organism evidence="1 2">
    <name type="scientific">Alistipes onderdonkii subsp. vulgaris</name>
    <dbReference type="NCBI Taxonomy" id="2585117"/>
    <lineage>
        <taxon>Bacteria</taxon>
        <taxon>Pseudomonadati</taxon>
        <taxon>Bacteroidota</taxon>
        <taxon>Bacteroidia</taxon>
        <taxon>Bacteroidales</taxon>
        <taxon>Rikenellaceae</taxon>
        <taxon>Alistipes</taxon>
    </lineage>
</organism>
<dbReference type="EMBL" id="AP019737">
    <property type="protein sequence ID" value="BBL09672.1"/>
    <property type="molecule type" value="Genomic_DNA"/>
</dbReference>
<accession>A0ACA8QYD0</accession>
<evidence type="ECO:0000313" key="2">
    <source>
        <dbReference type="Proteomes" id="UP000317465"/>
    </source>
</evidence>
<sequence length="292" mass="31336">MKKLLLLCLSVLTASCDTATRQFESRLDEILSGHKAFVGVAVRTPGGETIARNDTLLPMMSVFKFPVALAVLDRMQREGIPLTQPISITPDLLLPGTYSPMRDSLPAGGGTLTLGQLLRYMVSESDNIACDILLREAGGPEAVEAYVRSLGIGGIRIAASEEEMHRGIGNQRVNKARPSSVCTLFDLFLQGRLLKGEYNALLQRLLRGTTTGANKLKAGLPASTVIGHKTGSSDRTAEGIRIADNDVGYVVLPDGRRYCIAVFVTESEENDATNAAIAASASRAAYEYFSSK</sequence>
<name>A0ACA8QYD0_9BACT</name>
<evidence type="ECO:0000313" key="1">
    <source>
        <dbReference type="EMBL" id="BBL09672.1"/>
    </source>
</evidence>
<proteinExistence type="predicted"/>
<keyword evidence="2" id="KW-1185">Reference proteome</keyword>
<gene>
    <name evidence="1" type="ORF">A5CPYCFAH4_18960</name>
</gene>